<comment type="caution">
    <text evidence="2">The sequence shown here is derived from an EMBL/GenBank/DDBJ whole genome shotgun (WGS) entry which is preliminary data.</text>
</comment>
<evidence type="ECO:0000313" key="3">
    <source>
        <dbReference type="Proteomes" id="UP000055048"/>
    </source>
</evidence>
<dbReference type="AlphaFoldDB" id="A0A0V0TD77"/>
<gene>
    <name evidence="2" type="ORF">T05_5354</name>
</gene>
<organism evidence="2 3">
    <name type="scientific">Trichinella murrelli</name>
    <dbReference type="NCBI Taxonomy" id="144512"/>
    <lineage>
        <taxon>Eukaryota</taxon>
        <taxon>Metazoa</taxon>
        <taxon>Ecdysozoa</taxon>
        <taxon>Nematoda</taxon>
        <taxon>Enoplea</taxon>
        <taxon>Dorylaimia</taxon>
        <taxon>Trichinellida</taxon>
        <taxon>Trichinellidae</taxon>
        <taxon>Trichinella</taxon>
    </lineage>
</organism>
<evidence type="ECO:0000313" key="2">
    <source>
        <dbReference type="EMBL" id="KRX36942.1"/>
    </source>
</evidence>
<dbReference type="EMBL" id="JYDJ01000335">
    <property type="protein sequence ID" value="KRX36942.1"/>
    <property type="molecule type" value="Genomic_DNA"/>
</dbReference>
<keyword evidence="3" id="KW-1185">Reference proteome</keyword>
<accession>A0A0V0TD77</accession>
<evidence type="ECO:0000256" key="1">
    <source>
        <dbReference type="SAM" id="MobiDB-lite"/>
    </source>
</evidence>
<protein>
    <submittedName>
        <fullName evidence="2">Uncharacterized protein</fullName>
    </submittedName>
</protein>
<feature type="region of interest" description="Disordered" evidence="1">
    <location>
        <begin position="59"/>
        <end position="107"/>
    </location>
</feature>
<sequence length="116" mass="12931">MNDNDPWQFVVFIVGKFPMQNHKLGTLTKDPPHPEQRQCFDLCEHEIFLRYICSSNNGTKCEASSGGRRRTAAINPPFPPSSKDTAGENRGRLLATNPHGPTSRCLISRRSVIAGH</sequence>
<reference evidence="2 3" key="1">
    <citation type="submission" date="2015-01" db="EMBL/GenBank/DDBJ databases">
        <title>Evolution of Trichinella species and genotypes.</title>
        <authorList>
            <person name="Korhonen P.K."/>
            <person name="Edoardo P."/>
            <person name="Giuseppe L.R."/>
            <person name="Gasser R.B."/>
        </authorList>
    </citation>
    <scope>NUCLEOTIDE SEQUENCE [LARGE SCALE GENOMIC DNA]</scope>
    <source>
        <strain evidence="2">ISS417</strain>
    </source>
</reference>
<dbReference type="Proteomes" id="UP000055048">
    <property type="component" value="Unassembled WGS sequence"/>
</dbReference>
<name>A0A0V0TD77_9BILA</name>
<proteinExistence type="predicted"/>